<feature type="transmembrane region" description="Helical" evidence="7">
    <location>
        <begin position="254"/>
        <end position="278"/>
    </location>
</feature>
<dbReference type="PROSITE" id="PS50893">
    <property type="entry name" value="ABC_TRANSPORTER_2"/>
    <property type="match status" value="1"/>
</dbReference>
<sequence>MTGDEPRRRLGRSLLAALRLGWRASPGLLLLSAGLTVLASALPVAAAWASKLLVDRLTQGEPDRGALVLLMAAVVGLGGVALLLGHLGAVATAAQQRAITIHAEGGLYAAISGFPGLRYFEDPVFRDRIQLAEQSAQVAPRAVSDLALSLVRTAVTIGSFLGVVIAVWWPMVLLLLAAAVPAILMQSVLARRKARTSEAIMSQSRQRLQYQMLLTDLEAVKEIRLFGLGGLFQRRIAGHLADTSRRELRTERGVALTQALLTLFSVVVTVGGAVVVVLQAAAGRLTAGDVLLFVAAVGGVQGAFGGSVVQLSSVGQALYLFGHYLDVTGTPPDLVDGDRDPGPLREGIEFHDVWFRYSEQAGWALRGVSLRIPAGAAVGLAGANGAGKSTIVKLLCRLYDPDRGRITWDGVDLRELRLADLRRRMGVTFQDYVTYELSAAENIGVGAVAAMEDRDRIREAATRAGADDVIEALPHGYDTMLTRLFSMNGPQDSGVMLSGGQAQRVAVARSFMRPDADLFIHDEPTSALDPLAAEQVGGQLEALRGDRTAVVISHRLAALRSAATIVVLDAGEVVEQGTHDGLMTADGVYARMFTAQAAGYQDDRVDGPGLAMHNGMQEGIAHEIGAMGFGPAVSGVVRRRM</sequence>
<keyword evidence="4 10" id="KW-0067">ATP-binding</keyword>
<evidence type="ECO:0000259" key="9">
    <source>
        <dbReference type="PROSITE" id="PS50929"/>
    </source>
</evidence>
<evidence type="ECO:0000313" key="10">
    <source>
        <dbReference type="EMBL" id="UWP85601.1"/>
    </source>
</evidence>
<proteinExistence type="predicted"/>
<feature type="domain" description="ABC transmembrane type-1" evidence="9">
    <location>
        <begin position="30"/>
        <end position="316"/>
    </location>
</feature>
<evidence type="ECO:0000313" key="11">
    <source>
        <dbReference type="Proteomes" id="UP001059617"/>
    </source>
</evidence>
<keyword evidence="6 7" id="KW-0472">Membrane</keyword>
<feature type="transmembrane region" description="Helical" evidence="7">
    <location>
        <begin position="66"/>
        <end position="87"/>
    </location>
</feature>
<reference evidence="10" key="2">
    <citation type="submission" date="2022-09" db="EMBL/GenBank/DDBJ databases">
        <title>Biosynthetic gene clusters of Dactylosporangioum fulvum.</title>
        <authorList>
            <person name="Caradec T."/>
        </authorList>
    </citation>
    <scope>NUCLEOTIDE SEQUENCE</scope>
    <source>
        <strain evidence="10">NRRL B-16292</strain>
    </source>
</reference>
<name>A0ABY5WBY3_9ACTN</name>
<dbReference type="InterPro" id="IPR039421">
    <property type="entry name" value="Type_1_exporter"/>
</dbReference>
<feature type="transmembrane region" description="Helical" evidence="7">
    <location>
        <begin position="160"/>
        <end position="185"/>
    </location>
</feature>
<dbReference type="Gene3D" id="3.40.50.300">
    <property type="entry name" value="P-loop containing nucleotide triphosphate hydrolases"/>
    <property type="match status" value="1"/>
</dbReference>
<evidence type="ECO:0000256" key="2">
    <source>
        <dbReference type="ARBA" id="ARBA00022692"/>
    </source>
</evidence>
<feature type="transmembrane region" description="Helical" evidence="7">
    <location>
        <begin position="28"/>
        <end position="54"/>
    </location>
</feature>
<keyword evidence="2 7" id="KW-0812">Transmembrane</keyword>
<evidence type="ECO:0000256" key="5">
    <source>
        <dbReference type="ARBA" id="ARBA00022989"/>
    </source>
</evidence>
<organism evidence="10 11">
    <name type="scientific">Dactylosporangium fulvum</name>
    <dbReference type="NCBI Taxonomy" id="53359"/>
    <lineage>
        <taxon>Bacteria</taxon>
        <taxon>Bacillati</taxon>
        <taxon>Actinomycetota</taxon>
        <taxon>Actinomycetes</taxon>
        <taxon>Micromonosporales</taxon>
        <taxon>Micromonosporaceae</taxon>
        <taxon>Dactylosporangium</taxon>
    </lineage>
</organism>
<evidence type="ECO:0000256" key="7">
    <source>
        <dbReference type="SAM" id="Phobius"/>
    </source>
</evidence>
<evidence type="ECO:0000256" key="6">
    <source>
        <dbReference type="ARBA" id="ARBA00023136"/>
    </source>
</evidence>
<dbReference type="InterPro" id="IPR003439">
    <property type="entry name" value="ABC_transporter-like_ATP-bd"/>
</dbReference>
<dbReference type="InterPro" id="IPR027417">
    <property type="entry name" value="P-loop_NTPase"/>
</dbReference>
<dbReference type="InterPro" id="IPR017871">
    <property type="entry name" value="ABC_transporter-like_CS"/>
</dbReference>
<dbReference type="Proteomes" id="UP001059617">
    <property type="component" value="Chromosome"/>
</dbReference>
<dbReference type="Gene3D" id="1.20.1560.10">
    <property type="entry name" value="ABC transporter type 1, transmembrane domain"/>
    <property type="match status" value="1"/>
</dbReference>
<dbReference type="PANTHER" id="PTHR24221">
    <property type="entry name" value="ATP-BINDING CASSETTE SUB-FAMILY B"/>
    <property type="match status" value="1"/>
</dbReference>
<dbReference type="SUPFAM" id="SSF90123">
    <property type="entry name" value="ABC transporter transmembrane region"/>
    <property type="match status" value="1"/>
</dbReference>
<feature type="transmembrane region" description="Helical" evidence="7">
    <location>
        <begin position="290"/>
        <end position="309"/>
    </location>
</feature>
<dbReference type="SUPFAM" id="SSF52540">
    <property type="entry name" value="P-loop containing nucleoside triphosphate hydrolases"/>
    <property type="match status" value="1"/>
</dbReference>
<dbReference type="RefSeq" id="WP_259863738.1">
    <property type="nucleotide sequence ID" value="NZ_BAAAST010000012.1"/>
</dbReference>
<dbReference type="EMBL" id="CP073720">
    <property type="protein sequence ID" value="UWP85601.1"/>
    <property type="molecule type" value="Genomic_DNA"/>
</dbReference>
<comment type="subcellular location">
    <subcellularLocation>
        <location evidence="1">Cell membrane</location>
        <topology evidence="1">Multi-pass membrane protein</topology>
    </subcellularLocation>
</comment>
<feature type="domain" description="ABC transporter" evidence="8">
    <location>
        <begin position="348"/>
        <end position="595"/>
    </location>
</feature>
<dbReference type="PANTHER" id="PTHR24221:SF654">
    <property type="entry name" value="ATP-BINDING CASSETTE SUB-FAMILY B MEMBER 6"/>
    <property type="match status" value="1"/>
</dbReference>
<protein>
    <submittedName>
        <fullName evidence="10">ABC transporter ATP-binding protein/permease</fullName>
    </submittedName>
</protein>
<gene>
    <name evidence="10" type="ORF">Dfulv_15690</name>
</gene>
<evidence type="ECO:0000256" key="3">
    <source>
        <dbReference type="ARBA" id="ARBA00022741"/>
    </source>
</evidence>
<dbReference type="SMART" id="SM00382">
    <property type="entry name" value="AAA"/>
    <property type="match status" value="1"/>
</dbReference>
<reference evidence="10" key="1">
    <citation type="submission" date="2021-04" db="EMBL/GenBank/DDBJ databases">
        <authorList>
            <person name="Hartkoorn R.C."/>
            <person name="Beaudoing E."/>
            <person name="Hot D."/>
        </authorList>
    </citation>
    <scope>NUCLEOTIDE SEQUENCE</scope>
    <source>
        <strain evidence="10">NRRL B-16292</strain>
    </source>
</reference>
<dbReference type="Pfam" id="PF00664">
    <property type="entry name" value="ABC_membrane"/>
    <property type="match status" value="1"/>
</dbReference>
<dbReference type="GO" id="GO:0005524">
    <property type="term" value="F:ATP binding"/>
    <property type="evidence" value="ECO:0007669"/>
    <property type="project" value="UniProtKB-KW"/>
</dbReference>
<evidence type="ECO:0000256" key="1">
    <source>
        <dbReference type="ARBA" id="ARBA00004651"/>
    </source>
</evidence>
<evidence type="ECO:0000259" key="8">
    <source>
        <dbReference type="PROSITE" id="PS50893"/>
    </source>
</evidence>
<dbReference type="Pfam" id="PF00005">
    <property type="entry name" value="ABC_tran"/>
    <property type="match status" value="1"/>
</dbReference>
<dbReference type="PROSITE" id="PS00211">
    <property type="entry name" value="ABC_TRANSPORTER_1"/>
    <property type="match status" value="1"/>
</dbReference>
<dbReference type="InterPro" id="IPR036640">
    <property type="entry name" value="ABC1_TM_sf"/>
</dbReference>
<dbReference type="InterPro" id="IPR011527">
    <property type="entry name" value="ABC1_TM_dom"/>
</dbReference>
<accession>A0ABY5WBY3</accession>
<dbReference type="InterPro" id="IPR003593">
    <property type="entry name" value="AAA+_ATPase"/>
</dbReference>
<keyword evidence="11" id="KW-1185">Reference proteome</keyword>
<evidence type="ECO:0000256" key="4">
    <source>
        <dbReference type="ARBA" id="ARBA00022840"/>
    </source>
</evidence>
<keyword evidence="5 7" id="KW-1133">Transmembrane helix</keyword>
<dbReference type="PROSITE" id="PS50929">
    <property type="entry name" value="ABC_TM1F"/>
    <property type="match status" value="1"/>
</dbReference>
<keyword evidence="3" id="KW-0547">Nucleotide-binding</keyword>